<evidence type="ECO:0000313" key="7">
    <source>
        <dbReference type="Proteomes" id="UP000176336"/>
    </source>
</evidence>
<feature type="transmembrane region" description="Helical" evidence="5">
    <location>
        <begin position="190"/>
        <end position="211"/>
    </location>
</feature>
<gene>
    <name evidence="6" type="ORF">A2871_03090</name>
</gene>
<accession>A0A1F5ITG4</accession>
<sequence length="241" mass="26472">MEAIVLSFLTFISTSLGGLVAIKNREKLHFIMSFTAGVLLGVCFFDIFPEAFNIISEHNLDITPFTIMIVLGFLAFHLVEKSVVIHHSHEEEYADHKHPSIGLVGAFGLTIHSFLDGVGIGLGFQVNFQVGLIIALAVLAHDFSDGLNTVTIMLNNKNKTKRTLAMLALNATVPILGTLSTFLFKIPVNFLIMYLGFFIGFLLYIGASDLLPEAHSKHSSWKMLGLTVLGAAFIFTVTRFI</sequence>
<keyword evidence="4 5" id="KW-0472">Membrane</keyword>
<dbReference type="PANTHER" id="PTHR11040">
    <property type="entry name" value="ZINC/IRON TRANSPORTER"/>
    <property type="match status" value="1"/>
</dbReference>
<evidence type="ECO:0000256" key="2">
    <source>
        <dbReference type="ARBA" id="ARBA00022692"/>
    </source>
</evidence>
<keyword evidence="2 5" id="KW-0812">Transmembrane</keyword>
<dbReference type="Proteomes" id="UP000176336">
    <property type="component" value="Unassembled WGS sequence"/>
</dbReference>
<evidence type="ECO:0008006" key="8">
    <source>
        <dbReference type="Google" id="ProtNLM"/>
    </source>
</evidence>
<reference evidence="6 7" key="1">
    <citation type="journal article" date="2016" name="Nat. Commun.">
        <title>Thousands of microbial genomes shed light on interconnected biogeochemical processes in an aquifer system.</title>
        <authorList>
            <person name="Anantharaman K."/>
            <person name="Brown C.T."/>
            <person name="Hug L.A."/>
            <person name="Sharon I."/>
            <person name="Castelle C.J."/>
            <person name="Probst A.J."/>
            <person name="Thomas B.C."/>
            <person name="Singh A."/>
            <person name="Wilkins M.J."/>
            <person name="Karaoz U."/>
            <person name="Brodie E.L."/>
            <person name="Williams K.H."/>
            <person name="Hubbard S.S."/>
            <person name="Banfield J.F."/>
        </authorList>
    </citation>
    <scope>NUCLEOTIDE SEQUENCE [LARGE SCALE GENOMIC DNA]</scope>
</reference>
<feature type="transmembrane region" description="Helical" evidence="5">
    <location>
        <begin position="223"/>
        <end position="240"/>
    </location>
</feature>
<feature type="transmembrane region" description="Helical" evidence="5">
    <location>
        <begin position="60"/>
        <end position="79"/>
    </location>
</feature>
<organism evidence="6 7">
    <name type="scientific">Candidatus Daviesbacteria bacterium RIFCSPHIGHO2_01_FULL_41_23</name>
    <dbReference type="NCBI Taxonomy" id="1797764"/>
    <lineage>
        <taxon>Bacteria</taxon>
        <taxon>Candidatus Daviesiibacteriota</taxon>
    </lineage>
</organism>
<name>A0A1F5ITG4_9BACT</name>
<comment type="subcellular location">
    <subcellularLocation>
        <location evidence="1">Membrane</location>
        <topology evidence="1">Multi-pass membrane protein</topology>
    </subcellularLocation>
</comment>
<dbReference type="EMBL" id="MFCR01000002">
    <property type="protein sequence ID" value="OGE19626.1"/>
    <property type="molecule type" value="Genomic_DNA"/>
</dbReference>
<evidence type="ECO:0000256" key="3">
    <source>
        <dbReference type="ARBA" id="ARBA00022989"/>
    </source>
</evidence>
<protein>
    <recommendedName>
        <fullName evidence="8">Permease</fullName>
    </recommendedName>
</protein>
<keyword evidence="3 5" id="KW-1133">Transmembrane helix</keyword>
<dbReference type="AlphaFoldDB" id="A0A1F5ITG4"/>
<feature type="transmembrane region" description="Helical" evidence="5">
    <location>
        <begin position="122"/>
        <end position="143"/>
    </location>
</feature>
<dbReference type="GO" id="GO:0016020">
    <property type="term" value="C:membrane"/>
    <property type="evidence" value="ECO:0007669"/>
    <property type="project" value="UniProtKB-SubCell"/>
</dbReference>
<feature type="transmembrane region" description="Helical" evidence="5">
    <location>
        <begin position="28"/>
        <end position="48"/>
    </location>
</feature>
<dbReference type="GO" id="GO:0005385">
    <property type="term" value="F:zinc ion transmembrane transporter activity"/>
    <property type="evidence" value="ECO:0007669"/>
    <property type="project" value="TreeGrafter"/>
</dbReference>
<dbReference type="InterPro" id="IPR003689">
    <property type="entry name" value="ZIP"/>
</dbReference>
<feature type="transmembrane region" description="Helical" evidence="5">
    <location>
        <begin position="164"/>
        <end position="184"/>
    </location>
</feature>
<evidence type="ECO:0000313" key="6">
    <source>
        <dbReference type="EMBL" id="OGE19626.1"/>
    </source>
</evidence>
<dbReference type="Pfam" id="PF02535">
    <property type="entry name" value="Zip"/>
    <property type="match status" value="1"/>
</dbReference>
<evidence type="ECO:0000256" key="4">
    <source>
        <dbReference type="ARBA" id="ARBA00023136"/>
    </source>
</evidence>
<evidence type="ECO:0000256" key="5">
    <source>
        <dbReference type="SAM" id="Phobius"/>
    </source>
</evidence>
<evidence type="ECO:0000256" key="1">
    <source>
        <dbReference type="ARBA" id="ARBA00004141"/>
    </source>
</evidence>
<proteinExistence type="predicted"/>
<comment type="caution">
    <text evidence="6">The sequence shown here is derived from an EMBL/GenBank/DDBJ whole genome shotgun (WGS) entry which is preliminary data.</text>
</comment>